<feature type="compositionally biased region" description="Acidic residues" evidence="1">
    <location>
        <begin position="481"/>
        <end position="526"/>
    </location>
</feature>
<feature type="region of interest" description="Disordered" evidence="1">
    <location>
        <begin position="136"/>
        <end position="162"/>
    </location>
</feature>
<sequence length="630" mass="68556">MPRPARTPPCGIYDPAWFFPLPGYESPPAESLPAESLPAEYPSAESQIEWGYHRALEADRQDREGHPLGAHPGPWYGGAPIRASTEYMIFQEVPNVEEVGHGLSFEARYQRGLETFPGNHPSPPLDYLDEQLSELELQSRSTELSPDVEPEPSSAPQTPRQAVAQDVPFPQTSFGYPCVSPGCTICYHKGQGPPGGHHSQVRDQGTQTDPVPAPESDSDTEYDNPLGEVPASAEEVLAHSGDLPKQPSDVFPPAQDATHPYQAEANDASATPAHQPPVEPSYCGHCPLCQVHSERPSLSPLVSDIGPAPPVDEPQDSTNSSLSDGEESTGVVGMTASRILEVNREGDLSQRFESDFGVTPEGWTEIVVPADDSQSSNDGDISEEIGEDSDDDDEWDVIDDGEAYELPDGGVRVRPEDYARSEMGSVGSQEQLWKPDDDTDEWEVESSRSENNAEDGQVIDCPQSDQCDSDWQTDLNSSEEGSGEDWDEDSPESEEESEEDWDEESSESEEGEESSDGEDLEWDEGADSATDSEGSADHWEAEDLDCDEESETEESESEAGESEELSDPDAMGHESDSSDEDFGVMSLESVGSRVDSPVWGPMRPQSVRRLGTEEPCKWGPIAPPAVKDGR</sequence>
<feature type="compositionally biased region" description="Acidic residues" evidence="1">
    <location>
        <begin position="542"/>
        <end position="567"/>
    </location>
</feature>
<comment type="caution">
    <text evidence="2">The sequence shown here is derived from an EMBL/GenBank/DDBJ whole genome shotgun (WGS) entry which is preliminary data.</text>
</comment>
<name>A0AAV9U959_9PEZI</name>
<proteinExistence type="predicted"/>
<dbReference type="Proteomes" id="UP001375240">
    <property type="component" value="Unassembled WGS sequence"/>
</dbReference>
<dbReference type="AlphaFoldDB" id="A0AAV9U959"/>
<feature type="region of interest" description="Disordered" evidence="1">
    <location>
        <begin position="363"/>
        <end position="630"/>
    </location>
</feature>
<reference evidence="2 3" key="1">
    <citation type="submission" date="2019-10" db="EMBL/GenBank/DDBJ databases">
        <authorList>
            <person name="Palmer J.M."/>
        </authorList>
    </citation>
    <scope>NUCLEOTIDE SEQUENCE [LARGE SCALE GENOMIC DNA]</scope>
    <source>
        <strain evidence="2 3">TWF696</strain>
    </source>
</reference>
<feature type="region of interest" description="Disordered" evidence="1">
    <location>
        <begin position="297"/>
        <end position="333"/>
    </location>
</feature>
<accession>A0AAV9U959</accession>
<feature type="compositionally biased region" description="Basic and acidic residues" evidence="1">
    <location>
        <begin position="411"/>
        <end position="420"/>
    </location>
</feature>
<feature type="region of interest" description="Disordered" evidence="1">
    <location>
        <begin position="191"/>
        <end position="283"/>
    </location>
</feature>
<dbReference type="EMBL" id="JAVHNQ010000010">
    <property type="protein sequence ID" value="KAK6338033.1"/>
    <property type="molecule type" value="Genomic_DNA"/>
</dbReference>
<feature type="compositionally biased region" description="Acidic residues" evidence="1">
    <location>
        <begin position="380"/>
        <end position="405"/>
    </location>
</feature>
<feature type="compositionally biased region" description="Polar residues" evidence="1">
    <location>
        <begin position="463"/>
        <end position="476"/>
    </location>
</feature>
<keyword evidence="3" id="KW-1185">Reference proteome</keyword>
<protein>
    <submittedName>
        <fullName evidence="2">Uncharacterized protein</fullName>
    </submittedName>
</protein>
<evidence type="ECO:0000256" key="1">
    <source>
        <dbReference type="SAM" id="MobiDB-lite"/>
    </source>
</evidence>
<evidence type="ECO:0000313" key="2">
    <source>
        <dbReference type="EMBL" id="KAK6338033.1"/>
    </source>
</evidence>
<gene>
    <name evidence="2" type="ORF">TWF696_001503</name>
</gene>
<organism evidence="2 3">
    <name type="scientific">Orbilia brochopaga</name>
    <dbReference type="NCBI Taxonomy" id="3140254"/>
    <lineage>
        <taxon>Eukaryota</taxon>
        <taxon>Fungi</taxon>
        <taxon>Dikarya</taxon>
        <taxon>Ascomycota</taxon>
        <taxon>Pezizomycotina</taxon>
        <taxon>Orbiliomycetes</taxon>
        <taxon>Orbiliales</taxon>
        <taxon>Orbiliaceae</taxon>
        <taxon>Orbilia</taxon>
    </lineage>
</organism>
<feature type="compositionally biased region" description="Low complexity" evidence="1">
    <location>
        <begin position="136"/>
        <end position="145"/>
    </location>
</feature>
<evidence type="ECO:0000313" key="3">
    <source>
        <dbReference type="Proteomes" id="UP001375240"/>
    </source>
</evidence>